<dbReference type="GO" id="GO:0019843">
    <property type="term" value="F:rRNA binding"/>
    <property type="evidence" value="ECO:0007669"/>
    <property type="project" value="UniProtKB-UniRule"/>
</dbReference>
<dbReference type="GO" id="GO:0005840">
    <property type="term" value="C:ribosome"/>
    <property type="evidence" value="ECO:0007669"/>
    <property type="project" value="UniProtKB-KW"/>
</dbReference>
<gene>
    <name evidence="3" type="primary">rpsF</name>
    <name evidence="5" type="ORF">UT75_C0002G0011</name>
</gene>
<dbReference type="Gene3D" id="3.30.70.60">
    <property type="match status" value="1"/>
</dbReference>
<dbReference type="GO" id="GO:0003735">
    <property type="term" value="F:structural constituent of ribosome"/>
    <property type="evidence" value="ECO:0007669"/>
    <property type="project" value="InterPro"/>
</dbReference>
<comment type="function">
    <text evidence="3">Binds together with bS18 to 16S ribosomal RNA.</text>
</comment>
<keyword evidence="3" id="KW-0694">RNA-binding</keyword>
<protein>
    <recommendedName>
        <fullName evidence="2 3">Small ribosomal subunit protein bS6</fullName>
    </recommendedName>
</protein>
<evidence type="ECO:0000313" key="6">
    <source>
        <dbReference type="Proteomes" id="UP000034072"/>
    </source>
</evidence>
<keyword evidence="3 5" id="KW-0689">Ribosomal protein</keyword>
<dbReference type="Pfam" id="PF01250">
    <property type="entry name" value="Ribosomal_S6"/>
    <property type="match status" value="1"/>
</dbReference>
<evidence type="ECO:0000256" key="2">
    <source>
        <dbReference type="ARBA" id="ARBA00035294"/>
    </source>
</evidence>
<dbReference type="GO" id="GO:1990904">
    <property type="term" value="C:ribonucleoprotein complex"/>
    <property type="evidence" value="ECO:0007669"/>
    <property type="project" value="UniProtKB-KW"/>
</dbReference>
<evidence type="ECO:0000256" key="3">
    <source>
        <dbReference type="HAMAP-Rule" id="MF_00360"/>
    </source>
</evidence>
<dbReference type="InterPro" id="IPR000529">
    <property type="entry name" value="Ribosomal_bS6"/>
</dbReference>
<dbReference type="GO" id="GO:0006412">
    <property type="term" value="P:translation"/>
    <property type="evidence" value="ECO:0007669"/>
    <property type="project" value="UniProtKB-UniRule"/>
</dbReference>
<comment type="similarity">
    <text evidence="1 3">Belongs to the bacterial ribosomal protein bS6 family.</text>
</comment>
<sequence>MKEDSQNYELAFHMTPDLEESKIPEARSAIEGFVTSNGANITLSKEPVRTRLSYPVLHHKGSYFGYMHFSTKDGEMLNNLNEFMKADVNVFRYLIVKLPSDKQRSKTIARQQKARERFEKREQVKVPEKDSKQLDEQLETIIENL</sequence>
<feature type="region of interest" description="Disordered" evidence="4">
    <location>
        <begin position="103"/>
        <end position="131"/>
    </location>
</feature>
<dbReference type="HAMAP" id="MF_00360">
    <property type="entry name" value="Ribosomal_bS6"/>
    <property type="match status" value="1"/>
</dbReference>
<dbReference type="Proteomes" id="UP000034072">
    <property type="component" value="Unassembled WGS sequence"/>
</dbReference>
<dbReference type="InterPro" id="IPR014717">
    <property type="entry name" value="Transl_elong_EF1B/ribsomal_bS6"/>
</dbReference>
<proteinExistence type="inferred from homology"/>
<keyword evidence="3" id="KW-0699">rRNA-binding</keyword>
<reference evidence="5 6" key="1">
    <citation type="journal article" date="2015" name="Nature">
        <title>rRNA introns, odd ribosomes, and small enigmatic genomes across a large radiation of phyla.</title>
        <authorList>
            <person name="Brown C.T."/>
            <person name="Hug L.A."/>
            <person name="Thomas B.C."/>
            <person name="Sharon I."/>
            <person name="Castelle C.J."/>
            <person name="Singh A."/>
            <person name="Wilkins M.J."/>
            <person name="Williams K.H."/>
            <person name="Banfield J.F."/>
        </authorList>
    </citation>
    <scope>NUCLEOTIDE SEQUENCE [LARGE SCALE GENOMIC DNA]</scope>
</reference>
<evidence type="ECO:0000313" key="5">
    <source>
        <dbReference type="EMBL" id="KKR40974.1"/>
    </source>
</evidence>
<dbReference type="SUPFAM" id="SSF54995">
    <property type="entry name" value="Ribosomal protein S6"/>
    <property type="match status" value="1"/>
</dbReference>
<dbReference type="EMBL" id="LBXZ01000002">
    <property type="protein sequence ID" value="KKR40974.1"/>
    <property type="molecule type" value="Genomic_DNA"/>
</dbReference>
<evidence type="ECO:0000256" key="4">
    <source>
        <dbReference type="SAM" id="MobiDB-lite"/>
    </source>
</evidence>
<dbReference type="AlphaFoldDB" id="A0A0G0QKM4"/>
<comment type="caution">
    <text evidence="5">The sequence shown here is derived from an EMBL/GenBank/DDBJ whole genome shotgun (WGS) entry which is preliminary data.</text>
</comment>
<dbReference type="CDD" id="cd00473">
    <property type="entry name" value="bS6"/>
    <property type="match status" value="1"/>
</dbReference>
<evidence type="ECO:0000256" key="1">
    <source>
        <dbReference type="ARBA" id="ARBA00009512"/>
    </source>
</evidence>
<accession>A0A0G0QKM4</accession>
<dbReference type="InterPro" id="IPR035980">
    <property type="entry name" value="Ribosomal_bS6_sf"/>
</dbReference>
<dbReference type="InterPro" id="IPR020814">
    <property type="entry name" value="Ribosomal_S6_plastid/chlpt"/>
</dbReference>
<keyword evidence="3" id="KW-0687">Ribonucleoprotein</keyword>
<organism evidence="5 6">
    <name type="scientific">Candidatus Yanofskybacteria bacterium GW2011_GWE2_40_11</name>
    <dbReference type="NCBI Taxonomy" id="1619033"/>
    <lineage>
        <taxon>Bacteria</taxon>
        <taxon>Candidatus Yanofskyibacteriota</taxon>
    </lineage>
</organism>
<feature type="compositionally biased region" description="Basic and acidic residues" evidence="4">
    <location>
        <begin position="113"/>
        <end position="131"/>
    </location>
</feature>
<name>A0A0G0QKM4_9BACT</name>